<feature type="transmembrane region" description="Helical" evidence="2">
    <location>
        <begin position="206"/>
        <end position="225"/>
    </location>
</feature>
<gene>
    <name evidence="4" type="ORF">ACFPK8_18665</name>
</gene>
<feature type="region of interest" description="Disordered" evidence="1">
    <location>
        <begin position="1"/>
        <end position="29"/>
    </location>
</feature>
<evidence type="ECO:0000313" key="4">
    <source>
        <dbReference type="EMBL" id="MFC5299541.1"/>
    </source>
</evidence>
<feature type="transmembrane region" description="Helical" evidence="2">
    <location>
        <begin position="40"/>
        <end position="62"/>
    </location>
</feature>
<dbReference type="GO" id="GO:0016746">
    <property type="term" value="F:acyltransferase activity"/>
    <property type="evidence" value="ECO:0007669"/>
    <property type="project" value="UniProtKB-KW"/>
</dbReference>
<dbReference type="GeneID" id="303296348"/>
<feature type="transmembrane region" description="Helical" evidence="2">
    <location>
        <begin position="273"/>
        <end position="291"/>
    </location>
</feature>
<protein>
    <submittedName>
        <fullName evidence="4">Acyltransferase family protein</fullName>
    </submittedName>
</protein>
<accession>A0ABW0FLJ5</accession>
<organism evidence="4 5">
    <name type="scientific">Brachybacterium tyrofermentans</name>
    <dbReference type="NCBI Taxonomy" id="47848"/>
    <lineage>
        <taxon>Bacteria</taxon>
        <taxon>Bacillati</taxon>
        <taxon>Actinomycetota</taxon>
        <taxon>Actinomycetes</taxon>
        <taxon>Micrococcales</taxon>
        <taxon>Dermabacteraceae</taxon>
        <taxon>Brachybacterium</taxon>
    </lineage>
</organism>
<keyword evidence="2" id="KW-0812">Transmembrane</keyword>
<proteinExistence type="predicted"/>
<keyword evidence="2" id="KW-1133">Transmembrane helix</keyword>
<dbReference type="EMBL" id="JBHSLN010000088">
    <property type="protein sequence ID" value="MFC5299541.1"/>
    <property type="molecule type" value="Genomic_DNA"/>
</dbReference>
<comment type="caution">
    <text evidence="4">The sequence shown here is derived from an EMBL/GenBank/DDBJ whole genome shotgun (WGS) entry which is preliminary data.</text>
</comment>
<keyword evidence="5" id="KW-1185">Reference proteome</keyword>
<name>A0ABW0FLJ5_9MICO</name>
<evidence type="ECO:0000256" key="1">
    <source>
        <dbReference type="SAM" id="MobiDB-lite"/>
    </source>
</evidence>
<dbReference type="InterPro" id="IPR002656">
    <property type="entry name" value="Acyl_transf_3_dom"/>
</dbReference>
<feature type="transmembrane region" description="Helical" evidence="2">
    <location>
        <begin position="297"/>
        <end position="317"/>
    </location>
</feature>
<feature type="transmembrane region" description="Helical" evidence="2">
    <location>
        <begin position="237"/>
        <end position="261"/>
    </location>
</feature>
<feature type="transmembrane region" description="Helical" evidence="2">
    <location>
        <begin position="361"/>
        <end position="383"/>
    </location>
</feature>
<dbReference type="Pfam" id="PF01757">
    <property type="entry name" value="Acyl_transf_3"/>
    <property type="match status" value="1"/>
</dbReference>
<keyword evidence="4" id="KW-0808">Transferase</keyword>
<dbReference type="PANTHER" id="PTHR36927:SF1">
    <property type="entry name" value="MDO-LIKE PROTEIN"/>
    <property type="match status" value="1"/>
</dbReference>
<feature type="transmembrane region" description="Helical" evidence="2">
    <location>
        <begin position="114"/>
        <end position="135"/>
    </location>
</feature>
<feature type="domain" description="Acyltransferase 3" evidence="3">
    <location>
        <begin position="33"/>
        <end position="380"/>
    </location>
</feature>
<evidence type="ECO:0000256" key="2">
    <source>
        <dbReference type="SAM" id="Phobius"/>
    </source>
</evidence>
<dbReference type="RefSeq" id="WP_343922672.1">
    <property type="nucleotide sequence ID" value="NZ_BAAAIR010000025.1"/>
</dbReference>
<feature type="transmembrane region" description="Helical" evidence="2">
    <location>
        <begin position="166"/>
        <end position="186"/>
    </location>
</feature>
<feature type="transmembrane region" description="Helical" evidence="2">
    <location>
        <begin position="68"/>
        <end position="93"/>
    </location>
</feature>
<dbReference type="Proteomes" id="UP001595937">
    <property type="component" value="Unassembled WGS sequence"/>
</dbReference>
<dbReference type="PANTHER" id="PTHR36927">
    <property type="entry name" value="BLR4337 PROTEIN"/>
    <property type="match status" value="1"/>
</dbReference>
<reference evidence="5" key="1">
    <citation type="journal article" date="2019" name="Int. J. Syst. Evol. Microbiol.">
        <title>The Global Catalogue of Microorganisms (GCM) 10K type strain sequencing project: providing services to taxonomists for standard genome sequencing and annotation.</title>
        <authorList>
            <consortium name="The Broad Institute Genomics Platform"/>
            <consortium name="The Broad Institute Genome Sequencing Center for Infectious Disease"/>
            <person name="Wu L."/>
            <person name="Ma J."/>
        </authorList>
    </citation>
    <scope>NUCLEOTIDE SEQUENCE [LARGE SCALE GENOMIC DNA]</scope>
    <source>
        <strain evidence="5">CGMCC 1.16455</strain>
    </source>
</reference>
<keyword evidence="4" id="KW-0012">Acyltransferase</keyword>
<feature type="transmembrane region" description="Helical" evidence="2">
    <location>
        <begin position="337"/>
        <end position="355"/>
    </location>
</feature>
<sequence>MSSHPVPAAPTPGSSAPPSPAPTAPGASPRLHHLDALRGGALLLGVLLHALMPFLPGGYWLVDDVHESGIALGAVGVIHLFRMVLFMMLAGYFGHMVLHRRGAGSYVRDRLLRIGLPLPTLGPVLFVLMVGALVLNDVVRDLGPLSAPPTDPGAPTGFLGLPTMHLWFLLLLVEIALVVVAVRAVLVRVLGADRAGRLSSRIGDLLASRAGLVVVAVPYALGLIVQGGGMASITEPYTLVPVAGASIAYSGAFLAGWFLRSRPDALTRVERRWVLHLGIALVLTPVTLLLSPMLPGAVVALTAALAGWAWVYGLLGLCARLVRREIPWVRYLADSSYWVYLLHFPLLLLAAVPLADLGLPVLVKLVLTLGVVMAVLLLSYDLMVRPSWIGKWLNGHRRPSALLARRGTWRTRREPSVA</sequence>
<keyword evidence="2" id="KW-0472">Membrane</keyword>
<evidence type="ECO:0000259" key="3">
    <source>
        <dbReference type="Pfam" id="PF01757"/>
    </source>
</evidence>
<feature type="compositionally biased region" description="Pro residues" evidence="1">
    <location>
        <begin position="7"/>
        <end position="23"/>
    </location>
</feature>
<evidence type="ECO:0000313" key="5">
    <source>
        <dbReference type="Proteomes" id="UP001595937"/>
    </source>
</evidence>
<dbReference type="InterPro" id="IPR050623">
    <property type="entry name" value="Glucan_succinyl_AcylTrfase"/>
</dbReference>